<dbReference type="InterPro" id="IPR011991">
    <property type="entry name" value="ArsR-like_HTH"/>
</dbReference>
<evidence type="ECO:0000259" key="2">
    <source>
        <dbReference type="SMART" id="SM00226"/>
    </source>
</evidence>
<protein>
    <submittedName>
        <fullName evidence="4">Helix-turn-helix domain-containing protein</fullName>
    </submittedName>
</protein>
<evidence type="ECO:0000313" key="5">
    <source>
        <dbReference type="Proteomes" id="UP001595912"/>
    </source>
</evidence>
<accession>A0ABV9WG95</accession>
<dbReference type="InterPro" id="IPR036388">
    <property type="entry name" value="WH-like_DNA-bd_sf"/>
</dbReference>
<evidence type="ECO:0000313" key="4">
    <source>
        <dbReference type="EMBL" id="MFC5007297.1"/>
    </source>
</evidence>
<dbReference type="InterPro" id="IPR023485">
    <property type="entry name" value="Ptyr_pPase"/>
</dbReference>
<evidence type="ECO:0000259" key="3">
    <source>
        <dbReference type="SMART" id="SM00418"/>
    </source>
</evidence>
<dbReference type="CDD" id="cd16345">
    <property type="entry name" value="LMWP_ArsC"/>
    <property type="match status" value="1"/>
</dbReference>
<dbReference type="SUPFAM" id="SSF52788">
    <property type="entry name" value="Phosphotyrosine protein phosphatases I"/>
    <property type="match status" value="1"/>
</dbReference>
<dbReference type="EMBL" id="JBHSIU010000121">
    <property type="protein sequence ID" value="MFC5007297.1"/>
    <property type="molecule type" value="Genomic_DNA"/>
</dbReference>
<proteinExistence type="predicted"/>
<dbReference type="SMART" id="SM00226">
    <property type="entry name" value="LMWPc"/>
    <property type="match status" value="1"/>
</dbReference>
<dbReference type="CDD" id="cd00090">
    <property type="entry name" value="HTH_ARSR"/>
    <property type="match status" value="1"/>
</dbReference>
<dbReference type="PANTHER" id="PTHR43428">
    <property type="entry name" value="ARSENATE REDUCTASE"/>
    <property type="match status" value="1"/>
</dbReference>
<dbReference type="InterPro" id="IPR036196">
    <property type="entry name" value="Ptyr_pPase_sf"/>
</dbReference>
<keyword evidence="5" id="KW-1185">Reference proteome</keyword>
<sequence>MQRRQSPAGSGFDPPDFLRLAGHPLRWRLLGELARSDRQVTELTELIGKPQNLVSYHLGLLRKGGLVHGRRSSFDGRDTYYAVDLARCADLLAGAGGALHPALMLAPPPQPDGADGSVLFLCTGNSARSQMAEGLLRSRGGDRVLVRSAGSHPKPVHRTAVKVMGEHGVDLTGARSKHLDEFAADRFDHVITLCDKVREVCPALPGAPDAVHWSTVDPAGQPDGVAAFRRTAAELAQRIGFLLHQLGGRPIGKSPAALGIRESLQ</sequence>
<dbReference type="SMART" id="SM00418">
    <property type="entry name" value="HTH_ARSR"/>
    <property type="match status" value="1"/>
</dbReference>
<gene>
    <name evidence="4" type="ORF">ACFPIJ_57000</name>
</gene>
<dbReference type="InterPro" id="IPR001845">
    <property type="entry name" value="HTH_ArsR_DNA-bd_dom"/>
</dbReference>
<feature type="domain" description="HTH arsR-type" evidence="3">
    <location>
        <begin position="16"/>
        <end position="97"/>
    </location>
</feature>
<dbReference type="SUPFAM" id="SSF46785">
    <property type="entry name" value="Winged helix' DNA-binding domain"/>
    <property type="match status" value="1"/>
</dbReference>
<evidence type="ECO:0000256" key="1">
    <source>
        <dbReference type="ARBA" id="ARBA00022849"/>
    </source>
</evidence>
<dbReference type="Pfam" id="PF01451">
    <property type="entry name" value="LMWPc"/>
    <property type="match status" value="1"/>
</dbReference>
<dbReference type="Gene3D" id="1.10.10.10">
    <property type="entry name" value="Winged helix-like DNA-binding domain superfamily/Winged helix DNA-binding domain"/>
    <property type="match status" value="1"/>
</dbReference>
<dbReference type="PANTHER" id="PTHR43428:SF1">
    <property type="entry name" value="ARSENATE REDUCTASE"/>
    <property type="match status" value="1"/>
</dbReference>
<comment type="caution">
    <text evidence="4">The sequence shown here is derived from an EMBL/GenBank/DDBJ whole genome shotgun (WGS) entry which is preliminary data.</text>
</comment>
<reference evidence="5" key="1">
    <citation type="journal article" date="2019" name="Int. J. Syst. Evol. Microbiol.">
        <title>The Global Catalogue of Microorganisms (GCM) 10K type strain sequencing project: providing services to taxonomists for standard genome sequencing and annotation.</title>
        <authorList>
            <consortium name="The Broad Institute Genomics Platform"/>
            <consortium name="The Broad Institute Genome Sequencing Center for Infectious Disease"/>
            <person name="Wu L."/>
            <person name="Ma J."/>
        </authorList>
    </citation>
    <scope>NUCLEOTIDE SEQUENCE [LARGE SCALE GENOMIC DNA]</scope>
    <source>
        <strain evidence="5">CGMCC 4.7152</strain>
    </source>
</reference>
<name>A0ABV9WG95_9ACTN</name>
<keyword evidence="1" id="KW-0059">Arsenical resistance</keyword>
<dbReference type="RefSeq" id="WP_380127943.1">
    <property type="nucleotide sequence ID" value="NZ_JBHSIU010000121.1"/>
</dbReference>
<dbReference type="InterPro" id="IPR036390">
    <property type="entry name" value="WH_DNA-bd_sf"/>
</dbReference>
<feature type="domain" description="Phosphotyrosine protein phosphatase I" evidence="2">
    <location>
        <begin position="116"/>
        <end position="245"/>
    </location>
</feature>
<organism evidence="4 5">
    <name type="scientific">Dactylosporangium cerinum</name>
    <dbReference type="NCBI Taxonomy" id="1434730"/>
    <lineage>
        <taxon>Bacteria</taxon>
        <taxon>Bacillati</taxon>
        <taxon>Actinomycetota</taxon>
        <taxon>Actinomycetes</taxon>
        <taxon>Micromonosporales</taxon>
        <taxon>Micromonosporaceae</taxon>
        <taxon>Dactylosporangium</taxon>
    </lineage>
</organism>
<dbReference type="Proteomes" id="UP001595912">
    <property type="component" value="Unassembled WGS sequence"/>
</dbReference>
<dbReference type="Gene3D" id="3.40.50.2300">
    <property type="match status" value="1"/>
</dbReference>
<dbReference type="Pfam" id="PF12840">
    <property type="entry name" value="HTH_20"/>
    <property type="match status" value="1"/>
</dbReference>